<name>A0A2H9T9H3_9ZZZZ</name>
<evidence type="ECO:0000313" key="1">
    <source>
        <dbReference type="EMBL" id="PJE79844.1"/>
    </source>
</evidence>
<gene>
    <name evidence="1" type="ORF">CI610_01157</name>
</gene>
<comment type="caution">
    <text evidence="1">The sequence shown here is derived from an EMBL/GenBank/DDBJ whole genome shotgun (WGS) entry which is preliminary data.</text>
</comment>
<accession>A0A2H9T9H3</accession>
<proteinExistence type="predicted"/>
<reference evidence="1" key="1">
    <citation type="journal article" date="2017" name="Appl. Environ. Microbiol.">
        <title>Molecular characterization of an Endozoicomonas-like organism causing infection in king scallop Pecten maximus L.</title>
        <authorList>
            <person name="Cano I."/>
            <person name="van Aerle R."/>
            <person name="Ross S."/>
            <person name="Verner-Jeffreys D.W."/>
            <person name="Paley R.K."/>
            <person name="Rimmer G."/>
            <person name="Ryder D."/>
            <person name="Hooper P."/>
            <person name="Stone D."/>
            <person name="Feist S.W."/>
        </authorList>
    </citation>
    <scope>NUCLEOTIDE SEQUENCE</scope>
</reference>
<dbReference type="EMBL" id="NSIT01000044">
    <property type="protein sequence ID" value="PJE79844.1"/>
    <property type="molecule type" value="Genomic_DNA"/>
</dbReference>
<sequence length="131" mass="14566">MSDPVFPIVAIQKTVEAFQVISFVSQLRREVQLFLFAGLPERTPHAIMPLFHEGGLREIKELPPSMVIVKPAMDDKEMNIHVLVKVTARGMQGRKGAPEHPFSVFGKGLNGFGHDGTQLTQQFAVNQAKYP</sequence>
<organism evidence="1">
    <name type="scientific">invertebrate metagenome</name>
    <dbReference type="NCBI Taxonomy" id="1711999"/>
    <lineage>
        <taxon>unclassified sequences</taxon>
        <taxon>metagenomes</taxon>
        <taxon>organismal metagenomes</taxon>
    </lineage>
</organism>
<dbReference type="AlphaFoldDB" id="A0A2H9T9H3"/>
<protein>
    <submittedName>
        <fullName evidence="1">Uncharacterized protein</fullName>
    </submittedName>
</protein>